<dbReference type="Proteomes" id="UP000585905">
    <property type="component" value="Unassembled WGS sequence"/>
</dbReference>
<gene>
    <name evidence="5" type="ORF">FHX53_000305</name>
</gene>
<organism evidence="5 6">
    <name type="scientific">Microcella alkalica</name>
    <dbReference type="NCBI Taxonomy" id="355930"/>
    <lineage>
        <taxon>Bacteria</taxon>
        <taxon>Bacillati</taxon>
        <taxon>Actinomycetota</taxon>
        <taxon>Actinomycetes</taxon>
        <taxon>Micrococcales</taxon>
        <taxon>Microbacteriaceae</taxon>
        <taxon>Microcella</taxon>
    </lineage>
</organism>
<evidence type="ECO:0000256" key="3">
    <source>
        <dbReference type="SAM" id="Phobius"/>
    </source>
</evidence>
<comment type="caution">
    <text evidence="5">The sequence shown here is derived from an EMBL/GenBank/DDBJ whole genome shotgun (WGS) entry which is preliminary data.</text>
</comment>
<keyword evidence="3" id="KW-0472">Membrane</keyword>
<feature type="region of interest" description="Disordered" evidence="2">
    <location>
        <begin position="212"/>
        <end position="233"/>
    </location>
</feature>
<dbReference type="AlphaFoldDB" id="A0A839E311"/>
<feature type="region of interest" description="Disordered" evidence="2">
    <location>
        <begin position="663"/>
        <end position="698"/>
    </location>
</feature>
<keyword evidence="6" id="KW-1185">Reference proteome</keyword>
<feature type="compositionally biased region" description="Low complexity" evidence="2">
    <location>
        <begin position="472"/>
        <end position="486"/>
    </location>
</feature>
<feature type="coiled-coil region" evidence="1">
    <location>
        <begin position="304"/>
        <end position="370"/>
    </location>
</feature>
<feature type="domain" description="TPM" evidence="4">
    <location>
        <begin position="47"/>
        <end position="163"/>
    </location>
</feature>
<dbReference type="Pfam" id="PF04536">
    <property type="entry name" value="TPM_phosphatase"/>
    <property type="match status" value="1"/>
</dbReference>
<keyword evidence="3" id="KW-1133">Transmembrane helix</keyword>
<keyword evidence="1" id="KW-0175">Coiled coil</keyword>
<evidence type="ECO:0000256" key="1">
    <source>
        <dbReference type="SAM" id="Coils"/>
    </source>
</evidence>
<dbReference type="RefSeq" id="WP_182489551.1">
    <property type="nucleotide sequence ID" value="NZ_BAAAOV010000002.1"/>
</dbReference>
<keyword evidence="3" id="KW-0812">Transmembrane</keyword>
<feature type="transmembrane region" description="Helical" evidence="3">
    <location>
        <begin position="186"/>
        <end position="207"/>
    </location>
</feature>
<protein>
    <submittedName>
        <fullName evidence="5">Putative membrane protein YgcG</fullName>
    </submittedName>
</protein>
<dbReference type="EMBL" id="JACGWX010000001">
    <property type="protein sequence ID" value="MBA8846741.1"/>
    <property type="molecule type" value="Genomic_DNA"/>
</dbReference>
<reference evidence="5 6" key="1">
    <citation type="submission" date="2020-07" db="EMBL/GenBank/DDBJ databases">
        <title>Sequencing the genomes of 1000 actinobacteria strains.</title>
        <authorList>
            <person name="Klenk H.-P."/>
        </authorList>
    </citation>
    <scope>NUCLEOTIDE SEQUENCE [LARGE SCALE GENOMIC DNA]</scope>
    <source>
        <strain evidence="5 6">DSM 19663</strain>
    </source>
</reference>
<proteinExistence type="predicted"/>
<accession>A0A839E311</accession>
<dbReference type="Gene3D" id="3.10.310.50">
    <property type="match status" value="1"/>
</dbReference>
<evidence type="ECO:0000259" key="4">
    <source>
        <dbReference type="Pfam" id="PF04536"/>
    </source>
</evidence>
<dbReference type="InterPro" id="IPR007621">
    <property type="entry name" value="TPM_dom"/>
</dbReference>
<evidence type="ECO:0000313" key="6">
    <source>
        <dbReference type="Proteomes" id="UP000585905"/>
    </source>
</evidence>
<feature type="transmembrane region" description="Helical" evidence="3">
    <location>
        <begin position="12"/>
        <end position="36"/>
    </location>
</feature>
<name>A0A839E311_9MICO</name>
<feature type="region of interest" description="Disordered" evidence="2">
    <location>
        <begin position="460"/>
        <end position="488"/>
    </location>
</feature>
<feature type="compositionally biased region" description="Gly residues" evidence="2">
    <location>
        <begin position="678"/>
        <end position="698"/>
    </location>
</feature>
<evidence type="ECO:0000256" key="2">
    <source>
        <dbReference type="SAM" id="MobiDB-lite"/>
    </source>
</evidence>
<evidence type="ECO:0000313" key="5">
    <source>
        <dbReference type="EMBL" id="MBA8846741.1"/>
    </source>
</evidence>
<sequence>MSAIGRSLRRARLVTGAAIATAGIAVAIGVAVPAAASEPLDLDGAYVLDAAGALSGDTARVERALDELFDQTGAGLFVVVTDRFDGAADSFDWAEQSAVLSSLGDRDTLLAISVDERAYAFSYGPDWPVDPSVAERAEVDRLIPALRDDRFADAIVAYADALGGESPAGGGSGGESAGGEDASSGGIPFIAIIAGLAVIALLVWIVMRARRGSRSGGGGERPDIAGPPEPSIDELDRDAARRLVQLDDALTTSEQELGFAEAQFGGETVAGFRAALDAARERVAEAFRLRRTLGDAQPDAEPDRRAALEQIGALLDEADDLLEEQEEAFDALRDVEQSLPDALAALTATEEELEARAAMATTTVGRLQDEYARDAIAAIADTPAQTARLLALIREEILDAEAKSTAGATGEAAVAVRAGQLAVAQLRGSLDAIDRLAAELVEARTDLQAQRDDLRSGLQAASALPDDPTVRSAASSAEAALAASEGGESDPVDALQALVVADRRLDEALASAREIGERRQAAAGALDRTLAAARSRILSAAEYITAHRGGVGASARSALAEAQAQLDAAVRSPADQPEQSLQAAQRAAELAAQALRQAEADVSSTMTGGAPVGLPGFPGGLLGGGRSGGGLGEAIIGGLLGGLLSGGVSRGGFGGPSRGGFPGGFGGGSPTFGSSRRSGGGSFGGVRSGGRRSGGGRF</sequence>